<evidence type="ECO:0000256" key="2">
    <source>
        <dbReference type="ARBA" id="ARBA00022898"/>
    </source>
</evidence>
<dbReference type="Gene3D" id="3.40.640.10">
    <property type="entry name" value="Type I PLP-dependent aspartate aminotransferase-like (Major domain)"/>
    <property type="match status" value="1"/>
</dbReference>
<dbReference type="InterPro" id="IPR054542">
    <property type="entry name" value="Cys_met_metab_PP"/>
</dbReference>
<gene>
    <name evidence="5" type="ORF">VE96_C0012G0005</name>
</gene>
<dbReference type="EMBL" id="LCIJ01000012">
    <property type="protein sequence ID" value="KKT52631.1"/>
    <property type="molecule type" value="Genomic_DNA"/>
</dbReference>
<dbReference type="PANTHER" id="PTHR11808:SF86">
    <property type="entry name" value="METHIONINE GAMMA-LYASE"/>
    <property type="match status" value="1"/>
</dbReference>
<dbReference type="PIRSF" id="PIRSF001434">
    <property type="entry name" value="CGS"/>
    <property type="match status" value="1"/>
</dbReference>
<dbReference type="InterPro" id="IPR015421">
    <property type="entry name" value="PyrdxlP-dep_Trfase_major"/>
</dbReference>
<comment type="caution">
    <text evidence="5">The sequence shown here is derived from an EMBL/GenBank/DDBJ whole genome shotgun (WGS) entry which is preliminary data.</text>
</comment>
<organism evidence="5 6">
    <name type="scientific">candidate division Kazan bacterium GW2011_GWA1_44_22</name>
    <dbReference type="NCBI Taxonomy" id="1620410"/>
    <lineage>
        <taxon>Bacteria</taxon>
        <taxon>Bacteria division Kazan-3B-28</taxon>
    </lineage>
</organism>
<dbReference type="InterPro" id="IPR015424">
    <property type="entry name" value="PyrdxlP-dep_Trfase"/>
</dbReference>
<dbReference type="PATRIC" id="fig|1620410.3.peg.235"/>
<evidence type="ECO:0000256" key="4">
    <source>
        <dbReference type="RuleBase" id="RU362118"/>
    </source>
</evidence>
<reference evidence="5 6" key="1">
    <citation type="journal article" date="2015" name="Nature">
        <title>rRNA introns, odd ribosomes, and small enigmatic genomes across a large radiation of phyla.</title>
        <authorList>
            <person name="Brown C.T."/>
            <person name="Hug L.A."/>
            <person name="Thomas B.C."/>
            <person name="Sharon I."/>
            <person name="Castelle C.J."/>
            <person name="Singh A."/>
            <person name="Wilkins M.J."/>
            <person name="Williams K.H."/>
            <person name="Banfield J.F."/>
        </authorList>
    </citation>
    <scope>NUCLEOTIDE SEQUENCE [LARGE SCALE GENOMIC DNA]</scope>
</reference>
<dbReference type="PANTHER" id="PTHR11808">
    <property type="entry name" value="TRANS-SULFURATION ENZYME FAMILY MEMBER"/>
    <property type="match status" value="1"/>
</dbReference>
<dbReference type="InterPro" id="IPR000277">
    <property type="entry name" value="Cys/Met-Metab_PyrdxlP-dep_enz"/>
</dbReference>
<evidence type="ECO:0000256" key="3">
    <source>
        <dbReference type="PIRSR" id="PIRSR001434-2"/>
    </source>
</evidence>
<protein>
    <submittedName>
        <fullName evidence="5">Cystathionine gamma-lyase</fullName>
    </submittedName>
</protein>
<evidence type="ECO:0000313" key="6">
    <source>
        <dbReference type="Proteomes" id="UP000034752"/>
    </source>
</evidence>
<dbReference type="GO" id="GO:0016846">
    <property type="term" value="F:carbon-sulfur lyase activity"/>
    <property type="evidence" value="ECO:0007669"/>
    <property type="project" value="TreeGrafter"/>
</dbReference>
<proteinExistence type="inferred from homology"/>
<sequence length="425" mass="46338">MAGGDQRPDYKNPHLELHPSTRPFVVGYDAKLSAMAIQPPVFRTSTFEFSSAEEGEESFGNAYELPNCSGKEPGLIYSRLNNPNMEIWEDRMVAVESGALCAAAFPSGMSAITTMVIALLVRGGRVLYTDPVYGGTYYFFRHLAERFDFKAVPVDTSDLNKVGNVLAASKEPFDMIFIETPANPTMAETDIAGIVELARCHGEGKTLVAVDNTYLGPVFQYPFELGADLVVYSATKFLGGHSDLIAGLVLARSDNLIKQIKGYRTILGPTIAADTAWLLTRSLGTCWIRMEAQAKGAGKVAQALVTHPKVDRVLFPGLLTPEDGNQYVIHQKQCSGPGSMITFFLKDPKKSAAFRLLNAVRVCHLAVSLGGIETLIEHPRTMTHSDMSPEDLDKCGITHSMIRLSVGVEDADDLINDLFQALNQV</sequence>
<name>A0A0G1HZR9_UNCK3</name>
<dbReference type="SUPFAM" id="SSF53383">
    <property type="entry name" value="PLP-dependent transferases"/>
    <property type="match status" value="1"/>
</dbReference>
<evidence type="ECO:0000313" key="5">
    <source>
        <dbReference type="EMBL" id="KKT52631.1"/>
    </source>
</evidence>
<dbReference type="Gene3D" id="3.90.1150.10">
    <property type="entry name" value="Aspartate Aminotransferase, domain 1"/>
    <property type="match status" value="1"/>
</dbReference>
<dbReference type="GO" id="GO:0009086">
    <property type="term" value="P:methionine biosynthetic process"/>
    <property type="evidence" value="ECO:0007669"/>
    <property type="project" value="UniProtKB-ARBA"/>
</dbReference>
<dbReference type="FunFam" id="3.40.640.10:FF:000046">
    <property type="entry name" value="Cystathionine gamma-lyase"/>
    <property type="match status" value="1"/>
</dbReference>
<dbReference type="InterPro" id="IPR015422">
    <property type="entry name" value="PyrdxlP-dep_Trfase_small"/>
</dbReference>
<comment type="cofactor">
    <cofactor evidence="1 4">
        <name>pyridoxal 5'-phosphate</name>
        <dbReference type="ChEBI" id="CHEBI:597326"/>
    </cofactor>
</comment>
<keyword evidence="2 3" id="KW-0663">Pyridoxal phosphate</keyword>
<dbReference type="CDD" id="cd00614">
    <property type="entry name" value="CGS_like"/>
    <property type="match status" value="1"/>
</dbReference>
<dbReference type="PROSITE" id="PS00868">
    <property type="entry name" value="CYS_MET_METAB_PP"/>
    <property type="match status" value="1"/>
</dbReference>
<keyword evidence="5" id="KW-0456">Lyase</keyword>
<dbReference type="FunFam" id="3.90.1150.10:FF:000033">
    <property type="entry name" value="Cystathionine gamma-synthase"/>
    <property type="match status" value="1"/>
</dbReference>
<dbReference type="GO" id="GO:0005737">
    <property type="term" value="C:cytoplasm"/>
    <property type="evidence" value="ECO:0007669"/>
    <property type="project" value="TreeGrafter"/>
</dbReference>
<dbReference type="GO" id="GO:0030170">
    <property type="term" value="F:pyridoxal phosphate binding"/>
    <property type="evidence" value="ECO:0007669"/>
    <property type="project" value="InterPro"/>
</dbReference>
<accession>A0A0G1HZR9</accession>
<dbReference type="Proteomes" id="UP000034752">
    <property type="component" value="Unassembled WGS sequence"/>
</dbReference>
<dbReference type="Pfam" id="PF01053">
    <property type="entry name" value="Cys_Met_Meta_PP"/>
    <property type="match status" value="1"/>
</dbReference>
<dbReference type="GO" id="GO:0019346">
    <property type="term" value="P:transsulfuration"/>
    <property type="evidence" value="ECO:0007669"/>
    <property type="project" value="InterPro"/>
</dbReference>
<comment type="similarity">
    <text evidence="4">Belongs to the trans-sulfuration enzymes family.</text>
</comment>
<feature type="modified residue" description="N6-(pyridoxal phosphate)lysine" evidence="3">
    <location>
        <position position="236"/>
    </location>
</feature>
<dbReference type="AlphaFoldDB" id="A0A0G1HZR9"/>
<evidence type="ECO:0000256" key="1">
    <source>
        <dbReference type="ARBA" id="ARBA00001933"/>
    </source>
</evidence>